<protein>
    <recommendedName>
        <fullName evidence="4">Secreted protein</fullName>
    </recommendedName>
</protein>
<dbReference type="EMBL" id="JBHSBB010000013">
    <property type="protein sequence ID" value="MFC4033422.1"/>
    <property type="molecule type" value="Genomic_DNA"/>
</dbReference>
<evidence type="ECO:0000256" key="1">
    <source>
        <dbReference type="SAM" id="MobiDB-lite"/>
    </source>
</evidence>
<keyword evidence="3" id="KW-1185">Reference proteome</keyword>
<evidence type="ECO:0008006" key="4">
    <source>
        <dbReference type="Google" id="ProtNLM"/>
    </source>
</evidence>
<accession>A0ABV8HR49</accession>
<dbReference type="RefSeq" id="WP_386430517.1">
    <property type="nucleotide sequence ID" value="NZ_JBHSBB010000013.1"/>
</dbReference>
<gene>
    <name evidence="2" type="ORF">ACFO3J_18330</name>
</gene>
<organism evidence="2 3">
    <name type="scientific">Streptomyces polygonati</name>
    <dbReference type="NCBI Taxonomy" id="1617087"/>
    <lineage>
        <taxon>Bacteria</taxon>
        <taxon>Bacillati</taxon>
        <taxon>Actinomycetota</taxon>
        <taxon>Actinomycetes</taxon>
        <taxon>Kitasatosporales</taxon>
        <taxon>Streptomycetaceae</taxon>
        <taxon>Streptomyces</taxon>
    </lineage>
</organism>
<evidence type="ECO:0000313" key="2">
    <source>
        <dbReference type="EMBL" id="MFC4033422.1"/>
    </source>
</evidence>
<feature type="region of interest" description="Disordered" evidence="1">
    <location>
        <begin position="46"/>
        <end position="68"/>
    </location>
</feature>
<proteinExistence type="predicted"/>
<name>A0ABV8HR49_9ACTN</name>
<sequence length="68" mass="7322">MPVFFGFLGLGLVECVRGQEVVELVAVVSALVQKMRAGQGVELPMCRDGRNRREGGSRVESAFSSPDP</sequence>
<evidence type="ECO:0000313" key="3">
    <source>
        <dbReference type="Proteomes" id="UP001595765"/>
    </source>
</evidence>
<dbReference type="Proteomes" id="UP001595765">
    <property type="component" value="Unassembled WGS sequence"/>
</dbReference>
<feature type="compositionally biased region" description="Basic and acidic residues" evidence="1">
    <location>
        <begin position="46"/>
        <end position="57"/>
    </location>
</feature>
<reference evidence="3" key="1">
    <citation type="journal article" date="2019" name="Int. J. Syst. Evol. Microbiol.">
        <title>The Global Catalogue of Microorganisms (GCM) 10K type strain sequencing project: providing services to taxonomists for standard genome sequencing and annotation.</title>
        <authorList>
            <consortium name="The Broad Institute Genomics Platform"/>
            <consortium name="The Broad Institute Genome Sequencing Center for Infectious Disease"/>
            <person name="Wu L."/>
            <person name="Ma J."/>
        </authorList>
    </citation>
    <scope>NUCLEOTIDE SEQUENCE [LARGE SCALE GENOMIC DNA]</scope>
    <source>
        <strain evidence="3">CGMCC 4.7237</strain>
    </source>
</reference>
<comment type="caution">
    <text evidence="2">The sequence shown here is derived from an EMBL/GenBank/DDBJ whole genome shotgun (WGS) entry which is preliminary data.</text>
</comment>